<reference evidence="1" key="1">
    <citation type="submission" date="2020-03" db="EMBL/GenBank/DDBJ databases">
        <title>The deep terrestrial virosphere.</title>
        <authorList>
            <person name="Holmfeldt K."/>
            <person name="Nilsson E."/>
            <person name="Simone D."/>
            <person name="Lopez-Fernandez M."/>
            <person name="Wu X."/>
            <person name="de Brujin I."/>
            <person name="Lundin D."/>
            <person name="Andersson A."/>
            <person name="Bertilsson S."/>
            <person name="Dopson M."/>
        </authorList>
    </citation>
    <scope>NUCLEOTIDE SEQUENCE</scope>
    <source>
        <strain evidence="1">MM415B03959</strain>
    </source>
</reference>
<protein>
    <submittedName>
        <fullName evidence="1">Uncharacterized protein</fullName>
    </submittedName>
</protein>
<organism evidence="1">
    <name type="scientific">viral metagenome</name>
    <dbReference type="NCBI Taxonomy" id="1070528"/>
    <lineage>
        <taxon>unclassified sequences</taxon>
        <taxon>metagenomes</taxon>
        <taxon>organismal metagenomes</taxon>
    </lineage>
</organism>
<evidence type="ECO:0000313" key="1">
    <source>
        <dbReference type="EMBL" id="QJA94164.1"/>
    </source>
</evidence>
<dbReference type="AlphaFoldDB" id="A0A6M3LLF1"/>
<sequence>MIEISYTQLLKAVPITQLTSLYNEGCFLNNKKMDCSCIAAKSDYIFSSALSLFRDNIIINCKINQKEIAFVLCCNGTNTNVTIKYKIPNDVKICLQEQLTLF</sequence>
<name>A0A6M3LLF1_9ZZZZ</name>
<dbReference type="EMBL" id="MT143208">
    <property type="protein sequence ID" value="QJA94164.1"/>
    <property type="molecule type" value="Genomic_DNA"/>
</dbReference>
<accession>A0A6M3LLF1</accession>
<gene>
    <name evidence="1" type="ORF">MM415B03959_0012</name>
</gene>
<proteinExistence type="predicted"/>